<keyword evidence="5" id="KW-0479">Metal-binding</keyword>
<dbReference type="InterPro" id="IPR050651">
    <property type="entry name" value="Plant_Cytochrome_P450_Monoox"/>
</dbReference>
<keyword evidence="9" id="KW-0503">Monooxygenase</keyword>
<dbReference type="InterPro" id="IPR002401">
    <property type="entry name" value="Cyt_P450_E_grp-I"/>
</dbReference>
<evidence type="ECO:0000256" key="10">
    <source>
        <dbReference type="ARBA" id="ARBA00023136"/>
    </source>
</evidence>
<accession>A0ABC8TRF9</accession>
<dbReference type="GO" id="GO:0004497">
    <property type="term" value="F:monooxygenase activity"/>
    <property type="evidence" value="ECO:0007669"/>
    <property type="project" value="UniProtKB-KW"/>
</dbReference>
<evidence type="ECO:0000256" key="8">
    <source>
        <dbReference type="ARBA" id="ARBA00023004"/>
    </source>
</evidence>
<keyword evidence="12" id="KW-1185">Reference proteome</keyword>
<keyword evidence="7" id="KW-0560">Oxidoreductase</keyword>
<evidence type="ECO:0000256" key="6">
    <source>
        <dbReference type="ARBA" id="ARBA00022989"/>
    </source>
</evidence>
<dbReference type="GO" id="GO:0046872">
    <property type="term" value="F:metal ion binding"/>
    <property type="evidence" value="ECO:0007669"/>
    <property type="project" value="UniProtKB-KW"/>
</dbReference>
<comment type="caution">
    <text evidence="11">The sequence shown here is derived from an EMBL/GenBank/DDBJ whole genome shotgun (WGS) entry which is preliminary data.</text>
</comment>
<dbReference type="EMBL" id="CAUOFW020005836">
    <property type="protein sequence ID" value="CAK9171738.1"/>
    <property type="molecule type" value="Genomic_DNA"/>
</dbReference>
<dbReference type="InterPro" id="IPR036396">
    <property type="entry name" value="Cyt_P450_sf"/>
</dbReference>
<keyword evidence="4" id="KW-0812">Transmembrane</keyword>
<keyword evidence="6" id="KW-1133">Transmembrane helix</keyword>
<evidence type="ECO:0000256" key="4">
    <source>
        <dbReference type="ARBA" id="ARBA00022692"/>
    </source>
</evidence>
<evidence type="ECO:0000256" key="5">
    <source>
        <dbReference type="ARBA" id="ARBA00022723"/>
    </source>
</evidence>
<sequence length="315" mass="35956">MENNRKKTTPPEASGAWPVIGHLHLLGGSKLIHKTLGSMADKYGPIFTIKLGVHNTLVVSDCNIAKESYTTKDKVFADRPKSVAAEVMGYNYAMFGLGPYGPYWRHVRKVVVIQLLSKYRLEMLGHIRVSEVKTSIKEIYEIWLTKRSTVSSNVVMMEMKEWFGNLTLNILMRMVVGKRYSGDEEEGGRTKKAIREYFELTSTSMVADAIPFLRWLDLGGHEKAMKHMAKEMDIILEGWLKEHKNKRNSRQLEKDEQDFMDVVIQSVLDDTSAQGFSSFDDNTIIKATCLVRNCLQDLSNLIYYYGSNITAHIWS</sequence>
<evidence type="ECO:0000256" key="2">
    <source>
        <dbReference type="ARBA" id="ARBA00004370"/>
    </source>
</evidence>
<dbReference type="PANTHER" id="PTHR47947:SF26">
    <property type="entry name" value="CYTOCHROME P450"/>
    <property type="match status" value="1"/>
</dbReference>
<evidence type="ECO:0000313" key="12">
    <source>
        <dbReference type="Proteomes" id="UP001642360"/>
    </source>
</evidence>
<evidence type="ECO:0000256" key="3">
    <source>
        <dbReference type="ARBA" id="ARBA00022617"/>
    </source>
</evidence>
<evidence type="ECO:0008006" key="13">
    <source>
        <dbReference type="Google" id="ProtNLM"/>
    </source>
</evidence>
<dbReference type="Proteomes" id="UP001642360">
    <property type="component" value="Unassembled WGS sequence"/>
</dbReference>
<keyword evidence="8" id="KW-0408">Iron</keyword>
<keyword evidence="10" id="KW-0472">Membrane</keyword>
<keyword evidence="3" id="KW-0349">Heme</keyword>
<dbReference type="PRINTS" id="PR00463">
    <property type="entry name" value="EP450I"/>
</dbReference>
<evidence type="ECO:0000256" key="1">
    <source>
        <dbReference type="ARBA" id="ARBA00001971"/>
    </source>
</evidence>
<organism evidence="11 12">
    <name type="scientific">Ilex paraguariensis</name>
    <name type="common">yerba mate</name>
    <dbReference type="NCBI Taxonomy" id="185542"/>
    <lineage>
        <taxon>Eukaryota</taxon>
        <taxon>Viridiplantae</taxon>
        <taxon>Streptophyta</taxon>
        <taxon>Embryophyta</taxon>
        <taxon>Tracheophyta</taxon>
        <taxon>Spermatophyta</taxon>
        <taxon>Magnoliopsida</taxon>
        <taxon>eudicotyledons</taxon>
        <taxon>Gunneridae</taxon>
        <taxon>Pentapetalae</taxon>
        <taxon>asterids</taxon>
        <taxon>campanulids</taxon>
        <taxon>Aquifoliales</taxon>
        <taxon>Aquifoliaceae</taxon>
        <taxon>Ilex</taxon>
    </lineage>
</organism>
<protein>
    <recommendedName>
        <fullName evidence="13">Cytochrome P450</fullName>
    </recommendedName>
</protein>
<dbReference type="GO" id="GO:0016020">
    <property type="term" value="C:membrane"/>
    <property type="evidence" value="ECO:0007669"/>
    <property type="project" value="UniProtKB-SubCell"/>
</dbReference>
<comment type="cofactor">
    <cofactor evidence="1">
        <name>heme</name>
        <dbReference type="ChEBI" id="CHEBI:30413"/>
    </cofactor>
</comment>
<name>A0ABC8TRF9_9AQUA</name>
<evidence type="ECO:0000256" key="9">
    <source>
        <dbReference type="ARBA" id="ARBA00023033"/>
    </source>
</evidence>
<evidence type="ECO:0000256" key="7">
    <source>
        <dbReference type="ARBA" id="ARBA00023002"/>
    </source>
</evidence>
<reference evidence="11 12" key="1">
    <citation type="submission" date="2024-02" db="EMBL/GenBank/DDBJ databases">
        <authorList>
            <person name="Vignale AGUSTIN F."/>
            <person name="Sosa J E."/>
            <person name="Modenutti C."/>
        </authorList>
    </citation>
    <scope>NUCLEOTIDE SEQUENCE [LARGE SCALE GENOMIC DNA]</scope>
</reference>
<dbReference type="Pfam" id="PF00067">
    <property type="entry name" value="p450"/>
    <property type="match status" value="1"/>
</dbReference>
<dbReference type="InterPro" id="IPR001128">
    <property type="entry name" value="Cyt_P450"/>
</dbReference>
<dbReference type="Gene3D" id="1.10.630.10">
    <property type="entry name" value="Cytochrome P450"/>
    <property type="match status" value="1"/>
</dbReference>
<dbReference type="SUPFAM" id="SSF48264">
    <property type="entry name" value="Cytochrome P450"/>
    <property type="match status" value="1"/>
</dbReference>
<dbReference type="AlphaFoldDB" id="A0ABC8TRF9"/>
<proteinExistence type="predicted"/>
<dbReference type="PANTHER" id="PTHR47947">
    <property type="entry name" value="CYTOCHROME P450 82C3-RELATED"/>
    <property type="match status" value="1"/>
</dbReference>
<evidence type="ECO:0000313" key="11">
    <source>
        <dbReference type="EMBL" id="CAK9171738.1"/>
    </source>
</evidence>
<comment type="subcellular location">
    <subcellularLocation>
        <location evidence="2">Membrane</location>
    </subcellularLocation>
</comment>
<gene>
    <name evidence="11" type="ORF">ILEXP_LOCUS41341</name>
</gene>